<organism evidence="1 2">
    <name type="scientific">Smallanthus sonchifolius</name>
    <dbReference type="NCBI Taxonomy" id="185202"/>
    <lineage>
        <taxon>Eukaryota</taxon>
        <taxon>Viridiplantae</taxon>
        <taxon>Streptophyta</taxon>
        <taxon>Embryophyta</taxon>
        <taxon>Tracheophyta</taxon>
        <taxon>Spermatophyta</taxon>
        <taxon>Magnoliopsida</taxon>
        <taxon>eudicotyledons</taxon>
        <taxon>Gunneridae</taxon>
        <taxon>Pentapetalae</taxon>
        <taxon>asterids</taxon>
        <taxon>campanulids</taxon>
        <taxon>Asterales</taxon>
        <taxon>Asteraceae</taxon>
        <taxon>Asteroideae</taxon>
        <taxon>Heliantheae alliance</taxon>
        <taxon>Millerieae</taxon>
        <taxon>Smallanthus</taxon>
    </lineage>
</organism>
<evidence type="ECO:0000313" key="1">
    <source>
        <dbReference type="EMBL" id="KAI3793931.1"/>
    </source>
</evidence>
<gene>
    <name evidence="1" type="ORF">L1987_36554</name>
</gene>
<reference evidence="1 2" key="2">
    <citation type="journal article" date="2022" name="Mol. Ecol. Resour.">
        <title>The genomes of chicory, endive, great burdock and yacon provide insights into Asteraceae paleo-polyploidization history and plant inulin production.</title>
        <authorList>
            <person name="Fan W."/>
            <person name="Wang S."/>
            <person name="Wang H."/>
            <person name="Wang A."/>
            <person name="Jiang F."/>
            <person name="Liu H."/>
            <person name="Zhao H."/>
            <person name="Xu D."/>
            <person name="Zhang Y."/>
        </authorList>
    </citation>
    <scope>NUCLEOTIDE SEQUENCE [LARGE SCALE GENOMIC DNA]</scope>
    <source>
        <strain evidence="2">cv. Yunnan</strain>
        <tissue evidence="1">Leaves</tissue>
    </source>
</reference>
<dbReference type="EMBL" id="CM042029">
    <property type="protein sequence ID" value="KAI3793931.1"/>
    <property type="molecule type" value="Genomic_DNA"/>
</dbReference>
<name>A0ACB9HF99_9ASTR</name>
<evidence type="ECO:0000313" key="2">
    <source>
        <dbReference type="Proteomes" id="UP001056120"/>
    </source>
</evidence>
<sequence length="126" mass="14221">MLLPTTKLGMQFAVESAIKALYSTCSGSTIIASSKYAYVDEDSVPTFTVPHSDEAMEVLEEKASRSYAFLPFPFISVKPFLRPGERNCRIWGRGGREDDIHTQNRNPNKRNRYTEVQLVTITTCQP</sequence>
<proteinExistence type="predicted"/>
<accession>A0ACB9HF99</accession>
<keyword evidence="2" id="KW-1185">Reference proteome</keyword>
<dbReference type="Proteomes" id="UP001056120">
    <property type="component" value="Linkage Group LG12"/>
</dbReference>
<protein>
    <submittedName>
        <fullName evidence="1">Uncharacterized protein</fullName>
    </submittedName>
</protein>
<reference evidence="2" key="1">
    <citation type="journal article" date="2022" name="Mol. Ecol. Resour.">
        <title>The genomes of chicory, endive, great burdock and yacon provide insights into Asteraceae palaeo-polyploidization history and plant inulin production.</title>
        <authorList>
            <person name="Fan W."/>
            <person name="Wang S."/>
            <person name="Wang H."/>
            <person name="Wang A."/>
            <person name="Jiang F."/>
            <person name="Liu H."/>
            <person name="Zhao H."/>
            <person name="Xu D."/>
            <person name="Zhang Y."/>
        </authorList>
    </citation>
    <scope>NUCLEOTIDE SEQUENCE [LARGE SCALE GENOMIC DNA]</scope>
    <source>
        <strain evidence="2">cv. Yunnan</strain>
    </source>
</reference>
<comment type="caution">
    <text evidence="1">The sequence shown here is derived from an EMBL/GenBank/DDBJ whole genome shotgun (WGS) entry which is preliminary data.</text>
</comment>